<feature type="domain" description="Type I restriction modification DNA specificity" evidence="5">
    <location>
        <begin position="49"/>
        <end position="179"/>
    </location>
</feature>
<dbReference type="SUPFAM" id="SSF116734">
    <property type="entry name" value="DNA methylase specificity domain"/>
    <property type="match status" value="2"/>
</dbReference>
<comment type="caution">
    <text evidence="6">The sequence shown here is derived from an EMBL/GenBank/DDBJ whole genome shotgun (WGS) entry which is preliminary data.</text>
</comment>
<dbReference type="CDD" id="cd17246">
    <property type="entry name" value="RMtype1_S_SonII-TRD2-CR2_like"/>
    <property type="match status" value="1"/>
</dbReference>
<evidence type="ECO:0000313" key="7">
    <source>
        <dbReference type="Proteomes" id="UP001211711"/>
    </source>
</evidence>
<dbReference type="Pfam" id="PF01420">
    <property type="entry name" value="Methylase_S"/>
    <property type="match status" value="2"/>
</dbReference>
<keyword evidence="6" id="KW-0540">Nuclease</keyword>
<feature type="coiled-coil region" evidence="4">
    <location>
        <begin position="161"/>
        <end position="188"/>
    </location>
</feature>
<evidence type="ECO:0000256" key="1">
    <source>
        <dbReference type="ARBA" id="ARBA00010923"/>
    </source>
</evidence>
<dbReference type="EMBL" id="JAQMTI010000080">
    <property type="protein sequence ID" value="MDB9440867.1"/>
    <property type="molecule type" value="Genomic_DNA"/>
</dbReference>
<evidence type="ECO:0000313" key="6">
    <source>
        <dbReference type="EMBL" id="MDB9440867.1"/>
    </source>
</evidence>
<evidence type="ECO:0000256" key="4">
    <source>
        <dbReference type="SAM" id="Coils"/>
    </source>
</evidence>
<evidence type="ECO:0000259" key="5">
    <source>
        <dbReference type="Pfam" id="PF01420"/>
    </source>
</evidence>
<dbReference type="InterPro" id="IPR000055">
    <property type="entry name" value="Restrct_endonuc_typeI_TRD"/>
</dbReference>
<keyword evidence="7" id="KW-1185">Reference proteome</keyword>
<dbReference type="PANTHER" id="PTHR30408">
    <property type="entry name" value="TYPE-1 RESTRICTION ENZYME ECOKI SPECIFICITY PROTEIN"/>
    <property type="match status" value="1"/>
</dbReference>
<reference evidence="6 7" key="1">
    <citation type="submission" date="2023-01" db="EMBL/GenBank/DDBJ databases">
        <title>Genomes from the Australian National Cyanobacteria Reference Collection.</title>
        <authorList>
            <person name="Willis A."/>
            <person name="Lee E.M.F."/>
        </authorList>
    </citation>
    <scope>NUCLEOTIDE SEQUENCE [LARGE SCALE GENOMIC DNA]</scope>
    <source>
        <strain evidence="6 7">CS-549</strain>
    </source>
</reference>
<dbReference type="Proteomes" id="UP001211711">
    <property type="component" value="Unassembled WGS sequence"/>
</dbReference>
<accession>A0ABT4ZNA3</accession>
<keyword evidence="6" id="KW-0378">Hydrolase</keyword>
<dbReference type="InterPro" id="IPR044946">
    <property type="entry name" value="Restrct_endonuc_typeI_TRD_sf"/>
</dbReference>
<keyword evidence="6" id="KW-0255">Endonuclease</keyword>
<gene>
    <name evidence="6" type="ORF">PN497_05745</name>
</gene>
<feature type="domain" description="Type I restriction modification DNA specificity" evidence="5">
    <location>
        <begin position="201"/>
        <end position="370"/>
    </location>
</feature>
<keyword evidence="4" id="KW-0175">Coiled coil</keyword>
<dbReference type="InterPro" id="IPR052021">
    <property type="entry name" value="Type-I_RS_S_subunit"/>
</dbReference>
<keyword evidence="3" id="KW-0238">DNA-binding</keyword>
<evidence type="ECO:0000256" key="3">
    <source>
        <dbReference type="ARBA" id="ARBA00023125"/>
    </source>
</evidence>
<evidence type="ECO:0000256" key="2">
    <source>
        <dbReference type="ARBA" id="ARBA00022747"/>
    </source>
</evidence>
<dbReference type="RefSeq" id="WP_096567110.1">
    <property type="nucleotide sequence ID" value="NZ_JAQMTI010000080.1"/>
</dbReference>
<dbReference type="PANTHER" id="PTHR30408:SF12">
    <property type="entry name" value="TYPE I RESTRICTION ENZYME MJAVIII SPECIFICITY SUBUNIT"/>
    <property type="match status" value="1"/>
</dbReference>
<dbReference type="Gene3D" id="3.90.220.20">
    <property type="entry name" value="DNA methylase specificity domains"/>
    <property type="match status" value="2"/>
</dbReference>
<organism evidence="6 7">
    <name type="scientific">Sphaerospermopsis kisseleviana CS-549</name>
    <dbReference type="NCBI Taxonomy" id="3021783"/>
    <lineage>
        <taxon>Bacteria</taxon>
        <taxon>Bacillati</taxon>
        <taxon>Cyanobacteriota</taxon>
        <taxon>Cyanophyceae</taxon>
        <taxon>Nostocales</taxon>
        <taxon>Aphanizomenonaceae</taxon>
        <taxon>Sphaerospermopsis</taxon>
        <taxon>Sphaerospermopsis kisseleviana</taxon>
    </lineage>
</organism>
<proteinExistence type="inferred from homology"/>
<comment type="similarity">
    <text evidence="1">Belongs to the type-I restriction system S methylase family.</text>
</comment>
<protein>
    <submittedName>
        <fullName evidence="6">Restriction endonuclease subunit S</fullName>
    </submittedName>
</protein>
<name>A0ABT4ZNA3_9CYAN</name>
<sequence>MNKVYVSLDEICQEIYRYPTYYGIEYCETGIPEVRGELITSDGSLDLNKHKWRFISKNTSLKFPRTTLLKGDLVMSVRGTIGKVALIPPEFVGANITANLIRISPNRLKVNERYLWRYMRSNDFIQFLDNASSSTTIKTIKAPDLKNHKIPLPPLEEQKRIAEILDQAEELRRKRKEAIAQLDTLTQSIFFEMFGDPVKNPKGWTVSKLGDITEKITDGEHQTPKRTLQGIKLLSARNIQNGYIDVRDVDYISVEEHERIKKRCNPVRGDILISCSGTIGRVTTVDIDEPFSLVRSVALLKLNYNLISSKFIEYFLRTPALHAKMQQRANASSQANLFQNQIRELPALLPPLSLQQEFAQRVEAVEELKKSHHASLLELDALFASLQHRAFKGEL</sequence>
<dbReference type="GO" id="GO:0004519">
    <property type="term" value="F:endonuclease activity"/>
    <property type="evidence" value="ECO:0007669"/>
    <property type="project" value="UniProtKB-KW"/>
</dbReference>
<keyword evidence="2" id="KW-0680">Restriction system</keyword>